<dbReference type="SMART" id="SM00665">
    <property type="entry name" value="B561"/>
    <property type="match status" value="1"/>
</dbReference>
<dbReference type="AlphaFoldDB" id="A0A0D1X1I1"/>
<dbReference type="PANTHER" id="PTHR47797">
    <property type="entry name" value="DEHYDROGENASE, PUTATIVE (AFU_ORTHOLOGUE AFUA_8G05805)-RELATED"/>
    <property type="match status" value="1"/>
</dbReference>
<dbReference type="EMBL" id="KN846952">
    <property type="protein sequence ID" value="KIV81341.1"/>
    <property type="molecule type" value="Genomic_DNA"/>
</dbReference>
<keyword evidence="6 7" id="KW-0472">Membrane</keyword>
<feature type="transmembrane region" description="Helical" evidence="7">
    <location>
        <begin position="254"/>
        <end position="279"/>
    </location>
</feature>
<dbReference type="STRING" id="1016849.A0A0D1X1I1"/>
<evidence type="ECO:0000256" key="2">
    <source>
        <dbReference type="ARBA" id="ARBA00022448"/>
    </source>
</evidence>
<keyword evidence="5 7" id="KW-1133">Transmembrane helix</keyword>
<comment type="subcellular location">
    <subcellularLocation>
        <location evidence="1">Membrane</location>
    </subcellularLocation>
</comment>
<evidence type="ECO:0000256" key="6">
    <source>
        <dbReference type="ARBA" id="ARBA00023136"/>
    </source>
</evidence>
<dbReference type="PROSITE" id="PS50836">
    <property type="entry name" value="DOMON"/>
    <property type="match status" value="1"/>
</dbReference>
<feature type="transmembrane region" description="Helical" evidence="7">
    <location>
        <begin position="225"/>
        <end position="247"/>
    </location>
</feature>
<feature type="transmembrane region" description="Helical" evidence="7">
    <location>
        <begin position="331"/>
        <end position="351"/>
    </location>
</feature>
<feature type="chain" id="PRO_5002236297" description="DOMON domain-containing protein" evidence="8">
    <location>
        <begin position="27"/>
        <end position="431"/>
    </location>
</feature>
<sequence length="431" mass="45606">MSSLHQARLWALFTVLLSVFSLVAQAAVPASTYVGMGSSSDAKDNVTVSVNVPSDSSDTLFYHFSAPSAQTWAAFGIGHQMSGALIFVTYASEDGNNVTVSPRLGVGHVMPQHTSDVTVDVLSGSGIVNGSFVVNAKCTGCRSWSGGSVNVNSSSQNFIWALGPSGTLKSDDTSATISQHEGYNFFNLNLKDATGTGGVPIVSNSTTDDNLNDGPGFGGHVNPGVAFHAFLMVAAFLVVFPTGYLALRVFERVWLHWGVQSFALLMVCVGSAAGIGVSIRQSLTPSLKSGHQILGLVVLALALTTWTVGLIGHRIYKKTKTPAKIMKGHRVLGPSTIFLGLVNCFVGFNFASNNHGMIVFGIAMLLMFIIVASLTFFNRRRKMRKGAMNTPAAFNFREGGMESGNGGPPPPLYGEGGIPLQSYANTPPVYR</sequence>
<evidence type="ECO:0000313" key="10">
    <source>
        <dbReference type="EMBL" id="KIV81341.1"/>
    </source>
</evidence>
<dbReference type="Gene3D" id="1.20.120.1770">
    <property type="match status" value="1"/>
</dbReference>
<dbReference type="SMART" id="SM00664">
    <property type="entry name" value="DoH"/>
    <property type="match status" value="1"/>
</dbReference>
<keyword evidence="3 7" id="KW-0812">Transmembrane</keyword>
<dbReference type="SUPFAM" id="SSF49344">
    <property type="entry name" value="CBD9-like"/>
    <property type="match status" value="1"/>
</dbReference>
<proteinExistence type="predicted"/>
<dbReference type="HOGENOM" id="CLU_031471_0_0_1"/>
<evidence type="ECO:0000256" key="4">
    <source>
        <dbReference type="ARBA" id="ARBA00022982"/>
    </source>
</evidence>
<evidence type="ECO:0000256" key="1">
    <source>
        <dbReference type="ARBA" id="ARBA00004370"/>
    </source>
</evidence>
<dbReference type="Pfam" id="PF16010">
    <property type="entry name" value="CDH-cyt"/>
    <property type="match status" value="1"/>
</dbReference>
<keyword evidence="2" id="KW-0813">Transport</keyword>
<dbReference type="CDD" id="cd09630">
    <property type="entry name" value="CDH_like_cytochrome"/>
    <property type="match status" value="1"/>
</dbReference>
<dbReference type="InterPro" id="IPR006593">
    <property type="entry name" value="Cyt_b561/ferric_Rdtase_TM"/>
</dbReference>
<feature type="transmembrane region" description="Helical" evidence="7">
    <location>
        <begin position="357"/>
        <end position="377"/>
    </location>
</feature>
<evidence type="ECO:0000256" key="5">
    <source>
        <dbReference type="ARBA" id="ARBA00022989"/>
    </source>
</evidence>
<dbReference type="PANTHER" id="PTHR47797:SF1">
    <property type="entry name" value="CYTOCHROME B561 DOMAIN-CONTAINING PROTEIN-RELATED"/>
    <property type="match status" value="1"/>
</dbReference>
<evidence type="ECO:0000256" key="8">
    <source>
        <dbReference type="SAM" id="SignalP"/>
    </source>
</evidence>
<dbReference type="Pfam" id="PF03188">
    <property type="entry name" value="Cytochrom_B561"/>
    <property type="match status" value="1"/>
</dbReference>
<dbReference type="CDD" id="cd08760">
    <property type="entry name" value="Cyt_b561_FRRS1_like"/>
    <property type="match status" value="1"/>
</dbReference>
<organism evidence="10 11">
    <name type="scientific">Exophiala sideris</name>
    <dbReference type="NCBI Taxonomy" id="1016849"/>
    <lineage>
        <taxon>Eukaryota</taxon>
        <taxon>Fungi</taxon>
        <taxon>Dikarya</taxon>
        <taxon>Ascomycota</taxon>
        <taxon>Pezizomycotina</taxon>
        <taxon>Eurotiomycetes</taxon>
        <taxon>Chaetothyriomycetidae</taxon>
        <taxon>Chaetothyriales</taxon>
        <taxon>Herpotrichiellaceae</taxon>
        <taxon>Exophiala</taxon>
    </lineage>
</organism>
<dbReference type="OrthoDB" id="19261at2759"/>
<dbReference type="InterPro" id="IPR015920">
    <property type="entry name" value="Cellobiose_DH-like_cyt"/>
</dbReference>
<dbReference type="InterPro" id="IPR005018">
    <property type="entry name" value="DOMON_domain"/>
</dbReference>
<dbReference type="Proteomes" id="UP000053599">
    <property type="component" value="Unassembled WGS sequence"/>
</dbReference>
<gene>
    <name evidence="10" type="ORF">PV11_03532</name>
</gene>
<evidence type="ECO:0000313" key="11">
    <source>
        <dbReference type="Proteomes" id="UP000053599"/>
    </source>
</evidence>
<evidence type="ECO:0000256" key="3">
    <source>
        <dbReference type="ARBA" id="ARBA00022692"/>
    </source>
</evidence>
<feature type="transmembrane region" description="Helical" evidence="7">
    <location>
        <begin position="291"/>
        <end position="311"/>
    </location>
</feature>
<protein>
    <recommendedName>
        <fullName evidence="9">DOMON domain-containing protein</fullName>
    </recommendedName>
</protein>
<keyword evidence="4" id="KW-0249">Electron transport</keyword>
<dbReference type="Gene3D" id="2.60.40.1210">
    <property type="entry name" value="Cellobiose dehydrogenase, cytochrome domain"/>
    <property type="match status" value="1"/>
</dbReference>
<feature type="domain" description="DOMON" evidence="9">
    <location>
        <begin position="44"/>
        <end position="163"/>
    </location>
</feature>
<evidence type="ECO:0000259" key="9">
    <source>
        <dbReference type="PROSITE" id="PS50836"/>
    </source>
</evidence>
<dbReference type="GO" id="GO:0016020">
    <property type="term" value="C:membrane"/>
    <property type="evidence" value="ECO:0007669"/>
    <property type="project" value="UniProtKB-SubCell"/>
</dbReference>
<evidence type="ECO:0000256" key="7">
    <source>
        <dbReference type="SAM" id="Phobius"/>
    </source>
</evidence>
<keyword evidence="8" id="KW-0732">Signal</keyword>
<accession>A0A0D1X1I1</accession>
<feature type="signal peptide" evidence="8">
    <location>
        <begin position="1"/>
        <end position="26"/>
    </location>
</feature>
<name>A0A0D1X1I1_9EURO</name>
<reference evidence="10 11" key="1">
    <citation type="submission" date="2015-01" db="EMBL/GenBank/DDBJ databases">
        <title>The Genome Sequence of Exophiala sideris CBS121828.</title>
        <authorList>
            <consortium name="The Broad Institute Genomics Platform"/>
            <person name="Cuomo C."/>
            <person name="de Hoog S."/>
            <person name="Gorbushina A."/>
            <person name="Stielow B."/>
            <person name="Teixiera M."/>
            <person name="Abouelleil A."/>
            <person name="Chapman S.B."/>
            <person name="Priest M."/>
            <person name="Young S.K."/>
            <person name="Wortman J."/>
            <person name="Nusbaum C."/>
            <person name="Birren B."/>
        </authorList>
    </citation>
    <scope>NUCLEOTIDE SEQUENCE [LARGE SCALE GENOMIC DNA]</scope>
    <source>
        <strain evidence="10 11">CBS 121828</strain>
    </source>
</reference>